<comment type="similarity">
    <text evidence="2">Belongs to the bacterial sugar transferase family.</text>
</comment>
<dbReference type="AlphaFoldDB" id="A0A2S7I634"/>
<comment type="subcellular location">
    <subcellularLocation>
        <location evidence="1">Membrane</location>
        <topology evidence="1">Multi-pass membrane protein</topology>
    </subcellularLocation>
</comment>
<feature type="transmembrane region" description="Helical" evidence="7">
    <location>
        <begin position="110"/>
        <end position="131"/>
    </location>
</feature>
<dbReference type="Proteomes" id="UP000238565">
    <property type="component" value="Unassembled WGS sequence"/>
</dbReference>
<accession>A0A2S7I634</accession>
<reference evidence="9 10" key="1">
    <citation type="submission" date="2018-02" db="EMBL/GenBank/DDBJ databases">
        <title>Draft genome sequence of bacterial isolates from marine environment.</title>
        <authorList>
            <person name="Singh S.K."/>
            <person name="Hill R."/>
            <person name="Major S."/>
            <person name="Cai H."/>
            <person name="Li Y."/>
        </authorList>
    </citation>
    <scope>NUCLEOTIDE SEQUENCE [LARGE SCALE GENOMIC DNA]</scope>
    <source>
        <strain evidence="9 10">IMET F</strain>
    </source>
</reference>
<comment type="caution">
    <text evidence="9">The sequence shown here is derived from an EMBL/GenBank/DDBJ whole genome shotgun (WGS) entry which is preliminary data.</text>
</comment>
<dbReference type="InterPro" id="IPR017475">
    <property type="entry name" value="EPS_sugar_tfrase"/>
</dbReference>
<dbReference type="EMBL" id="PTPZ01000002">
    <property type="protein sequence ID" value="PPZ92031.1"/>
    <property type="molecule type" value="Genomic_DNA"/>
</dbReference>
<keyword evidence="4 7" id="KW-0812">Transmembrane</keyword>
<keyword evidence="3 9" id="KW-0808">Transferase</keyword>
<evidence type="ECO:0000256" key="2">
    <source>
        <dbReference type="ARBA" id="ARBA00006464"/>
    </source>
</evidence>
<evidence type="ECO:0000259" key="8">
    <source>
        <dbReference type="Pfam" id="PF02397"/>
    </source>
</evidence>
<evidence type="ECO:0000256" key="7">
    <source>
        <dbReference type="SAM" id="Phobius"/>
    </source>
</evidence>
<feature type="transmembrane region" description="Helical" evidence="7">
    <location>
        <begin position="47"/>
        <end position="66"/>
    </location>
</feature>
<keyword evidence="6 7" id="KW-0472">Membrane</keyword>
<gene>
    <name evidence="9" type="ORF">C3729_03350</name>
</gene>
<dbReference type="GO" id="GO:0016020">
    <property type="term" value="C:membrane"/>
    <property type="evidence" value="ECO:0007669"/>
    <property type="project" value="UniProtKB-SubCell"/>
</dbReference>
<dbReference type="PANTHER" id="PTHR30576">
    <property type="entry name" value="COLANIC BIOSYNTHESIS UDP-GLUCOSE LIPID CARRIER TRANSFERASE"/>
    <property type="match status" value="1"/>
</dbReference>
<evidence type="ECO:0000313" key="9">
    <source>
        <dbReference type="EMBL" id="PPZ92031.1"/>
    </source>
</evidence>
<evidence type="ECO:0000256" key="3">
    <source>
        <dbReference type="ARBA" id="ARBA00022679"/>
    </source>
</evidence>
<dbReference type="PANTHER" id="PTHR30576:SF0">
    <property type="entry name" value="UNDECAPRENYL-PHOSPHATE N-ACETYLGALACTOSAMINYL 1-PHOSPHATE TRANSFERASE-RELATED"/>
    <property type="match status" value="1"/>
</dbReference>
<dbReference type="NCBIfam" id="TIGR03025">
    <property type="entry name" value="EPS_sugtrans"/>
    <property type="match status" value="1"/>
</dbReference>
<dbReference type="GO" id="GO:0016780">
    <property type="term" value="F:phosphotransferase activity, for other substituted phosphate groups"/>
    <property type="evidence" value="ECO:0007669"/>
    <property type="project" value="TreeGrafter"/>
</dbReference>
<protein>
    <submittedName>
        <fullName evidence="9">Glycosyl transferase</fullName>
    </submittedName>
</protein>
<dbReference type="Pfam" id="PF02397">
    <property type="entry name" value="Bac_transf"/>
    <property type="match status" value="1"/>
</dbReference>
<evidence type="ECO:0000256" key="6">
    <source>
        <dbReference type="ARBA" id="ARBA00023136"/>
    </source>
</evidence>
<organism evidence="9 10">
    <name type="scientific">Cloacibacterium normanense</name>
    <dbReference type="NCBI Taxonomy" id="237258"/>
    <lineage>
        <taxon>Bacteria</taxon>
        <taxon>Pseudomonadati</taxon>
        <taxon>Bacteroidota</taxon>
        <taxon>Flavobacteriia</taxon>
        <taxon>Flavobacteriales</taxon>
        <taxon>Weeksellaceae</taxon>
    </lineage>
</organism>
<dbReference type="RefSeq" id="WP_104792868.1">
    <property type="nucleotide sequence ID" value="NZ_PTPZ01000002.1"/>
</dbReference>
<feature type="transmembrane region" description="Helical" evidence="7">
    <location>
        <begin position="78"/>
        <end position="98"/>
    </location>
</feature>
<evidence type="ECO:0000256" key="5">
    <source>
        <dbReference type="ARBA" id="ARBA00022989"/>
    </source>
</evidence>
<name>A0A2S7I634_9FLAO</name>
<evidence type="ECO:0000256" key="4">
    <source>
        <dbReference type="ARBA" id="ARBA00022692"/>
    </source>
</evidence>
<feature type="domain" description="Bacterial sugar transferase" evidence="8">
    <location>
        <begin position="263"/>
        <end position="448"/>
    </location>
</feature>
<feature type="transmembrane region" description="Helical" evidence="7">
    <location>
        <begin position="268"/>
        <end position="290"/>
    </location>
</feature>
<evidence type="ECO:0000256" key="1">
    <source>
        <dbReference type="ARBA" id="ARBA00004141"/>
    </source>
</evidence>
<proteinExistence type="inferred from homology"/>
<evidence type="ECO:0000313" key="10">
    <source>
        <dbReference type="Proteomes" id="UP000238565"/>
    </source>
</evidence>
<dbReference type="InterPro" id="IPR003362">
    <property type="entry name" value="Bact_transf"/>
</dbReference>
<feature type="transmembrane region" description="Helical" evidence="7">
    <location>
        <begin position="12"/>
        <end position="32"/>
    </location>
</feature>
<keyword evidence="5 7" id="KW-1133">Transmembrane helix</keyword>
<sequence>MQKLRYSRYFKSAIIILDILIVAAVFVFFFLMKHEYVLEKARTEENVLSLLLLSLFWILLSGRTKLYSIPRNLTYTLYVERIVTHIFIFLLGIVLLARVSNNEFLKYERFWITFTLFIILFLVKSFIFFTLKYIRAQGGNYRNVMFIAENSSSEILKDIVTQRKDYGYRVYEFPNEEINIWELQNFWREKEIHTVFIPTQNHLSKKLLEEINREAENDKIKISLIPSAIQNDFFQYDLGYIETQPILTPSKFPLDYYTNFIIKRGFDILFSLLVLIFIATWLFPILALLIKLDSNGSVFFKQKRYGFHDEIFECLKFRTMVNNDDSTTKTTSKNDKRITKIGKFLRKTSLDEMPQFINVLRGDMSVVGPRPHMLLIDDFYKAKIGRYSVRSLVKPGITGLAQVSGLRGDTGEMEVEMKKRIIADSFYVKNWSIILDAVIILKTILLVIKGDQKAI</sequence>